<organism evidence="1">
    <name type="scientific">Anguilla anguilla</name>
    <name type="common">European freshwater eel</name>
    <name type="synonym">Muraena anguilla</name>
    <dbReference type="NCBI Taxonomy" id="7936"/>
    <lineage>
        <taxon>Eukaryota</taxon>
        <taxon>Metazoa</taxon>
        <taxon>Chordata</taxon>
        <taxon>Craniata</taxon>
        <taxon>Vertebrata</taxon>
        <taxon>Euteleostomi</taxon>
        <taxon>Actinopterygii</taxon>
        <taxon>Neopterygii</taxon>
        <taxon>Teleostei</taxon>
        <taxon>Anguilliformes</taxon>
        <taxon>Anguillidae</taxon>
        <taxon>Anguilla</taxon>
    </lineage>
</organism>
<reference evidence="1" key="2">
    <citation type="journal article" date="2015" name="Fish Shellfish Immunol.">
        <title>Early steps in the European eel (Anguilla anguilla)-Vibrio vulnificus interaction in the gills: Role of the RtxA13 toxin.</title>
        <authorList>
            <person name="Callol A."/>
            <person name="Pajuelo D."/>
            <person name="Ebbesson L."/>
            <person name="Teles M."/>
            <person name="MacKenzie S."/>
            <person name="Amaro C."/>
        </authorList>
    </citation>
    <scope>NUCLEOTIDE SEQUENCE</scope>
</reference>
<evidence type="ECO:0000313" key="1">
    <source>
        <dbReference type="EMBL" id="JAH02507.1"/>
    </source>
</evidence>
<protein>
    <submittedName>
        <fullName evidence="1">Uncharacterized protein</fullName>
    </submittedName>
</protein>
<sequence length="46" mass="5348">MRDSARHIKVNFLMCDLVTTVPLSINLLPGLFWEEKRVDGENEKEC</sequence>
<accession>A0A0E9PDZ2</accession>
<dbReference type="EMBL" id="GBXM01106070">
    <property type="protein sequence ID" value="JAH02507.1"/>
    <property type="molecule type" value="Transcribed_RNA"/>
</dbReference>
<name>A0A0E9PDZ2_ANGAN</name>
<proteinExistence type="predicted"/>
<dbReference type="AlphaFoldDB" id="A0A0E9PDZ2"/>
<reference evidence="1" key="1">
    <citation type="submission" date="2014-11" db="EMBL/GenBank/DDBJ databases">
        <authorList>
            <person name="Amaro Gonzalez C."/>
        </authorList>
    </citation>
    <scope>NUCLEOTIDE SEQUENCE</scope>
</reference>